<name>A0A166UXN3_9HYPO</name>
<evidence type="ECO:0000256" key="1">
    <source>
        <dbReference type="SAM" id="MobiDB-lite"/>
    </source>
</evidence>
<dbReference type="Proteomes" id="UP000078544">
    <property type="component" value="Unassembled WGS sequence"/>
</dbReference>
<dbReference type="GO" id="GO:0005815">
    <property type="term" value="C:microtubule organizing center"/>
    <property type="evidence" value="ECO:0007669"/>
    <property type="project" value="TreeGrafter"/>
</dbReference>
<evidence type="ECO:0000313" key="3">
    <source>
        <dbReference type="Proteomes" id="UP000078544"/>
    </source>
</evidence>
<dbReference type="EMBL" id="AZGY01000001">
    <property type="protein sequence ID" value="OAA33074.1"/>
    <property type="molecule type" value="Genomic_DNA"/>
</dbReference>
<reference evidence="2 3" key="1">
    <citation type="journal article" date="2016" name="Genome Biol. Evol.">
        <title>Divergent and convergent evolution of fungal pathogenicity.</title>
        <authorList>
            <person name="Shang Y."/>
            <person name="Xiao G."/>
            <person name="Zheng P."/>
            <person name="Cen K."/>
            <person name="Zhan S."/>
            <person name="Wang C."/>
        </authorList>
    </citation>
    <scope>NUCLEOTIDE SEQUENCE [LARGE SCALE GENOMIC DNA]</scope>
    <source>
        <strain evidence="2 3">RCEF 2490</strain>
    </source>
</reference>
<dbReference type="PANTHER" id="PTHR16220">
    <property type="entry name" value="WD REPEAT PROTEIN 8-RELATED"/>
    <property type="match status" value="1"/>
</dbReference>
<protein>
    <submittedName>
        <fullName evidence="2">WD40 domain-containing protein</fullName>
    </submittedName>
</protein>
<dbReference type="SUPFAM" id="SSF82171">
    <property type="entry name" value="DPP6 N-terminal domain-like"/>
    <property type="match status" value="1"/>
</dbReference>
<comment type="caution">
    <text evidence="2">The sequence shown here is derived from an EMBL/GenBank/DDBJ whole genome shotgun (WGS) entry which is preliminary data.</text>
</comment>
<gene>
    <name evidence="2" type="ORF">AAL_00539</name>
</gene>
<feature type="region of interest" description="Disordered" evidence="1">
    <location>
        <begin position="439"/>
        <end position="459"/>
    </location>
</feature>
<evidence type="ECO:0000313" key="2">
    <source>
        <dbReference type="EMBL" id="OAA33074.1"/>
    </source>
</evidence>
<dbReference type="AlphaFoldDB" id="A0A166UXN3"/>
<accession>A0A166UXN3</accession>
<dbReference type="GO" id="GO:1990811">
    <property type="term" value="C:MWP complex"/>
    <property type="evidence" value="ECO:0007669"/>
    <property type="project" value="TreeGrafter"/>
</dbReference>
<dbReference type="InterPro" id="IPR052778">
    <property type="entry name" value="Centrosome-WD_assoc"/>
</dbReference>
<dbReference type="GO" id="GO:1990810">
    <property type="term" value="P:microtubule anchoring at mitotic spindle pole body"/>
    <property type="evidence" value="ECO:0007669"/>
    <property type="project" value="TreeGrafter"/>
</dbReference>
<proteinExistence type="predicted"/>
<organism evidence="2 3">
    <name type="scientific">Moelleriella libera RCEF 2490</name>
    <dbReference type="NCBI Taxonomy" id="1081109"/>
    <lineage>
        <taxon>Eukaryota</taxon>
        <taxon>Fungi</taxon>
        <taxon>Dikarya</taxon>
        <taxon>Ascomycota</taxon>
        <taxon>Pezizomycotina</taxon>
        <taxon>Sordariomycetes</taxon>
        <taxon>Hypocreomycetidae</taxon>
        <taxon>Hypocreales</taxon>
        <taxon>Clavicipitaceae</taxon>
        <taxon>Moelleriella</taxon>
    </lineage>
</organism>
<dbReference type="InterPro" id="IPR015943">
    <property type="entry name" value="WD40/YVTN_repeat-like_dom_sf"/>
</dbReference>
<sequence length="484" mass="52531">MRARQFPEFLQSIYIQLTGPVTALLWSPSSLNILVCAGDRILVASACDASFRAVICDASLGPGGKLPLISFGATDAEVLVCALSGLKLSVFDLSTSKSLEIGNPKFFHPTSASRGFSFRPSTGHLVVLTRTAGKDVLSIHHPSTRQITTSWSPDCLDAQGVEWTPDGRWILLWETPSQGRRLLIHGADGQLYRVLGASMLAMEPKVDVDANLELGFKACQLSRNGELCALGDHSRGVTILQTGIWRSTMRLWHPHVITPLDTLRVWQEHSSGNGGHGTFTRATQPLSPAAVSDGTMQAADIRSGCSSMSFDASSTLLATRLDECPSTIWIWDLAVEELRATLIFHSPVGFAWHPSLGEHLLINGSQDEGPTKFLIWDPLSEGPVYLDVERFLPPSKVAHGIQVNWLNSETQWPELLVTDLQHCALLSLADAASGINPWEAAEGGPAREATPSEQGISERVGLTEPVDITEGIAKLDDTFAFRRT</sequence>
<dbReference type="Gene3D" id="2.130.10.10">
    <property type="entry name" value="YVTN repeat-like/Quinoprotein amine dehydrogenase"/>
    <property type="match status" value="1"/>
</dbReference>
<dbReference type="OrthoDB" id="308690at2759"/>
<keyword evidence="3" id="KW-1185">Reference proteome</keyword>
<dbReference type="PANTHER" id="PTHR16220:SF0">
    <property type="entry name" value="WD REPEAT-CONTAINING PROTEIN WRAP73"/>
    <property type="match status" value="1"/>
</dbReference>